<dbReference type="InterPro" id="IPR019321">
    <property type="entry name" value="Nucleoporin_Nup88"/>
</dbReference>
<evidence type="ECO:0000256" key="4">
    <source>
        <dbReference type="ARBA" id="ARBA00022927"/>
    </source>
</evidence>
<keyword evidence="3" id="KW-0509">mRNA transport</keyword>
<evidence type="ECO:0000256" key="2">
    <source>
        <dbReference type="ARBA" id="ARBA00022448"/>
    </source>
</evidence>
<keyword evidence="8" id="KW-0175">Coiled coil</keyword>
<dbReference type="PANTHER" id="PTHR13257:SF0">
    <property type="entry name" value="NUCLEAR PORE COMPLEX PROTEIN NUP88"/>
    <property type="match status" value="1"/>
</dbReference>
<evidence type="ECO:0000256" key="5">
    <source>
        <dbReference type="ARBA" id="ARBA00023010"/>
    </source>
</evidence>
<feature type="coiled-coil region" evidence="8">
    <location>
        <begin position="549"/>
        <end position="587"/>
    </location>
</feature>
<keyword evidence="4" id="KW-0653">Protein transport</keyword>
<gene>
    <name evidence="10" type="primary">NUP88</name>
</gene>
<keyword evidence="9" id="KW-1185">Reference proteome</keyword>
<comment type="subcellular location">
    <subcellularLocation>
        <location evidence="1">Nucleus</location>
        <location evidence="1">Nuclear pore complex</location>
    </subcellularLocation>
</comment>
<dbReference type="RefSeq" id="XP_057391467.1">
    <property type="nucleotide sequence ID" value="XM_057535484.1"/>
</dbReference>
<dbReference type="Proteomes" id="UP001652580">
    <property type="component" value="Chromosome 20"/>
</dbReference>
<dbReference type="GeneID" id="103015988"/>
<dbReference type="Pfam" id="PF10168">
    <property type="entry name" value="Nup88"/>
    <property type="match status" value="1"/>
</dbReference>
<keyword evidence="5" id="KW-0811">Translocation</keyword>
<evidence type="ECO:0000256" key="6">
    <source>
        <dbReference type="ARBA" id="ARBA00023132"/>
    </source>
</evidence>
<reference evidence="10" key="1">
    <citation type="submission" date="2025-08" db="UniProtKB">
        <authorList>
            <consortium name="RefSeq"/>
        </authorList>
    </citation>
    <scope>IDENTIFICATION</scope>
</reference>
<proteinExistence type="predicted"/>
<keyword evidence="7" id="KW-0539">Nucleus</keyword>
<accession>A0ABM3SNN9</accession>
<evidence type="ECO:0000313" key="10">
    <source>
        <dbReference type="RefSeq" id="XP_057391467.1"/>
    </source>
</evidence>
<name>A0ABM3SNN9_BALAC</name>
<sequence length="685" mass="77438">MAVAEGAAGDCELWQAWLPDHAVFLRLQEGRKNQSLAAAEKPASSSLPSPPQLLTRNLVLGLGGELFLWDGEGSCFLVVRLLDPSGAGEESPLSQYQRLLCINPPLFEVYQVLLSPTQHHVALIGIKGLMILELPKRWGKNSEFEGGKSTVNCSTTPVAERFFTSSTSLTLKHAAWYPSEMLDPHIVLLTSDNVIRIYSLREPQTPTKVIVLSEAEEESLILNKGPGSVGKLLGPLPMHPAAEDNYGYDACAVLCLPCVPNILVIATESGMLYHCVVLEGEEEDDQTCFFFQSEKSWDSRADLIPSLYVFECVELELALKLASGEDEPFDSDFSCPIKLHRDPKCPSRYHCTHEAGVHSVGLTWIHKLQKFLGSDEEDKDSLQELATEQKCFVEHILCTKPLPCRQPAPIRGFWIIPDILGPTMICVTSNYECVVRPLLSTVHPASPPLLCTRDDVEVAQSPLRILAETPDSFEKHIRSILQRSVANPAFLKSSEKDTAPPPEECLQLISRATQVFREQYILKQDLAKEEIQRRVKLLCDQKKKQLEDLNYCREERKSLREMAERLADKYEEAKEKQEDIMTRMKKVLHSFHSQLPVLSDSERDMKKELQLIPDQLRHLGNAIKQVTMKKDYQQRKMEKVLSPQKPTITLSAYQRKCIQSILKEEGEHIREMVKQINDIRNHVNF</sequence>
<evidence type="ECO:0000256" key="8">
    <source>
        <dbReference type="SAM" id="Coils"/>
    </source>
</evidence>
<evidence type="ECO:0000256" key="1">
    <source>
        <dbReference type="ARBA" id="ARBA00004567"/>
    </source>
</evidence>
<organism evidence="9 10">
    <name type="scientific">Balaenoptera acutorostrata</name>
    <name type="common">Common minke whale</name>
    <name type="synonym">Balaena rostrata</name>
    <dbReference type="NCBI Taxonomy" id="9767"/>
    <lineage>
        <taxon>Eukaryota</taxon>
        <taxon>Metazoa</taxon>
        <taxon>Chordata</taxon>
        <taxon>Craniata</taxon>
        <taxon>Vertebrata</taxon>
        <taxon>Euteleostomi</taxon>
        <taxon>Mammalia</taxon>
        <taxon>Eutheria</taxon>
        <taxon>Laurasiatheria</taxon>
        <taxon>Artiodactyla</taxon>
        <taxon>Whippomorpha</taxon>
        <taxon>Cetacea</taxon>
        <taxon>Mysticeti</taxon>
        <taxon>Balaenopteridae</taxon>
        <taxon>Balaenoptera</taxon>
    </lineage>
</organism>
<keyword evidence="2" id="KW-0813">Transport</keyword>
<evidence type="ECO:0000256" key="7">
    <source>
        <dbReference type="ARBA" id="ARBA00023242"/>
    </source>
</evidence>
<dbReference type="InterPro" id="IPR037700">
    <property type="entry name" value="NUP88/NUP82"/>
</dbReference>
<dbReference type="PANTHER" id="PTHR13257">
    <property type="entry name" value="NUCLEOPORIN NUP84-RELATED"/>
    <property type="match status" value="1"/>
</dbReference>
<evidence type="ECO:0000313" key="9">
    <source>
        <dbReference type="Proteomes" id="UP001652580"/>
    </source>
</evidence>
<protein>
    <submittedName>
        <fullName evidence="10">Nuclear pore complex protein Nup88 isoform X5</fullName>
    </submittedName>
</protein>
<keyword evidence="6" id="KW-0906">Nuclear pore complex</keyword>
<evidence type="ECO:0000256" key="3">
    <source>
        <dbReference type="ARBA" id="ARBA00022816"/>
    </source>
</evidence>